<feature type="transmembrane region" description="Helical" evidence="8">
    <location>
        <begin position="151"/>
        <end position="171"/>
    </location>
</feature>
<dbReference type="Gene3D" id="1.20.1740.10">
    <property type="entry name" value="Amino acid/polyamine transporter I"/>
    <property type="match status" value="1"/>
</dbReference>
<feature type="transmembrane region" description="Helical" evidence="8">
    <location>
        <begin position="256"/>
        <end position="273"/>
    </location>
</feature>
<feature type="transmembrane region" description="Helical" evidence="8">
    <location>
        <begin position="183"/>
        <end position="204"/>
    </location>
</feature>
<comment type="subcellular location">
    <subcellularLocation>
        <location evidence="1 8">Cell membrane</location>
        <topology evidence="1 8">Multi-pass membrane protein</topology>
    </subcellularLocation>
</comment>
<feature type="transmembrane region" description="Helical" evidence="8">
    <location>
        <begin position="351"/>
        <end position="374"/>
    </location>
</feature>
<evidence type="ECO:0000256" key="7">
    <source>
        <dbReference type="ARBA" id="ARBA00023136"/>
    </source>
</evidence>
<dbReference type="Pfam" id="PF01235">
    <property type="entry name" value="Na_Ala_symp"/>
    <property type="match status" value="1"/>
</dbReference>
<dbReference type="NCBIfam" id="TIGR00835">
    <property type="entry name" value="agcS"/>
    <property type="match status" value="1"/>
</dbReference>
<keyword evidence="5 8" id="KW-0812">Transmembrane</keyword>
<evidence type="ECO:0000313" key="10">
    <source>
        <dbReference type="Proteomes" id="UP000653904"/>
    </source>
</evidence>
<reference evidence="9 10" key="1">
    <citation type="submission" date="2020-08" db="EMBL/GenBank/DDBJ databases">
        <title>Genome public.</title>
        <authorList>
            <person name="Liu C."/>
            <person name="Sun Q."/>
        </authorList>
    </citation>
    <scope>NUCLEOTIDE SEQUENCE [LARGE SCALE GENOMIC DNA]</scope>
    <source>
        <strain evidence="9 10">BX14</strain>
    </source>
</reference>
<evidence type="ECO:0000256" key="4">
    <source>
        <dbReference type="ARBA" id="ARBA00022475"/>
    </source>
</evidence>
<dbReference type="PANTHER" id="PTHR30330">
    <property type="entry name" value="AGSS FAMILY TRANSPORTER, SODIUM-ALANINE"/>
    <property type="match status" value="1"/>
</dbReference>
<proteinExistence type="inferred from homology"/>
<keyword evidence="10" id="KW-1185">Reference proteome</keyword>
<feature type="transmembrane region" description="Helical" evidence="8">
    <location>
        <begin position="14"/>
        <end position="33"/>
    </location>
</feature>
<dbReference type="EMBL" id="JACOOW010000012">
    <property type="protein sequence ID" value="MBC5657169.1"/>
    <property type="molecule type" value="Genomic_DNA"/>
</dbReference>
<keyword evidence="7 8" id="KW-0472">Membrane</keyword>
<dbReference type="PANTHER" id="PTHR30330:SF3">
    <property type="entry name" value="TRANSCRIPTIONAL REGULATOR, LRP FAMILY"/>
    <property type="match status" value="1"/>
</dbReference>
<evidence type="ECO:0000256" key="1">
    <source>
        <dbReference type="ARBA" id="ARBA00004651"/>
    </source>
</evidence>
<dbReference type="GO" id="GO:0005886">
    <property type="term" value="C:plasma membrane"/>
    <property type="evidence" value="ECO:0007669"/>
    <property type="project" value="UniProtKB-SubCell"/>
</dbReference>
<dbReference type="PRINTS" id="PR00175">
    <property type="entry name" value="NAALASMPORT"/>
</dbReference>
<dbReference type="AlphaFoldDB" id="A0AAW3X3G4"/>
<feature type="transmembrane region" description="Helical" evidence="8">
    <location>
        <begin position="216"/>
        <end position="236"/>
    </location>
</feature>
<comment type="caution">
    <text evidence="9">The sequence shown here is derived from an EMBL/GenBank/DDBJ whole genome shotgun (WGS) entry which is preliminary data.</text>
</comment>
<accession>A0AAW3X3G4</accession>
<sequence length="453" mass="48317">METIVKINEVVNGIVWGVPIMLLILGTGIYYTIRFGFIQFRHPVWLVKQTIVKAFQKKDEGPTVPGELTSFQAAMTSVSAIVGSGNIAGAATAIVMGGPGALIWMILAAFVGMATKFAEIALGVKYRKVHEDGTVSGGAMYYLSEGLHQKWLGMLFSILVIPFAFVISGIVDTNTIALTLNERYSVPTLATGIVLAVVVGIIVFGGIGRIGHVCEVVAPFMGGAYILAGLLIILVHITQVPGAITEIFTAAFNPKAATGGIVGSVFVCMRYGIARGIYSNEAGLGTAAMVHCGAKVNDPIEQAVWGPVEVFLDTVFICSVTGIAIVLSGLWNSGLDGAVLTMRAFDQLLPGGIGGFICLASVVLFGFSCLVSYYTYAERAGEYIFGKKVKPVIKIFWVIVILIGSQSTLGFAWDLADTFNGLMIIPNLIGIIFLSNEAVKMKNNFFKKNVTFR</sequence>
<name>A0AAW3X3G4_9CLOT</name>
<keyword evidence="8" id="KW-0769">Symport</keyword>
<organism evidence="9 10">
    <name type="scientific">Clostridium segne</name>
    <dbReference type="NCBI Taxonomy" id="2763038"/>
    <lineage>
        <taxon>Bacteria</taxon>
        <taxon>Bacillati</taxon>
        <taxon>Bacillota</taxon>
        <taxon>Clostridia</taxon>
        <taxon>Eubacteriales</taxon>
        <taxon>Clostridiaceae</taxon>
        <taxon>Clostridium</taxon>
    </lineage>
</organism>
<evidence type="ECO:0000256" key="5">
    <source>
        <dbReference type="ARBA" id="ARBA00022692"/>
    </source>
</evidence>
<feature type="transmembrane region" description="Helical" evidence="8">
    <location>
        <begin position="419"/>
        <end position="439"/>
    </location>
</feature>
<evidence type="ECO:0000256" key="6">
    <source>
        <dbReference type="ARBA" id="ARBA00022989"/>
    </source>
</evidence>
<keyword evidence="6 8" id="KW-1133">Transmembrane helix</keyword>
<comment type="similarity">
    <text evidence="2 8">Belongs to the alanine or glycine:cation symporter (AGCS) (TC 2.A.25) family.</text>
</comment>
<dbReference type="InterPro" id="IPR001463">
    <property type="entry name" value="Na/Ala_symport"/>
</dbReference>
<dbReference type="Proteomes" id="UP000653904">
    <property type="component" value="Unassembled WGS sequence"/>
</dbReference>
<protein>
    <submittedName>
        <fullName evidence="9">Sodium:alanine symporter family protein</fullName>
    </submittedName>
</protein>
<dbReference type="GO" id="GO:0005283">
    <property type="term" value="F:amino acid:sodium symporter activity"/>
    <property type="evidence" value="ECO:0007669"/>
    <property type="project" value="InterPro"/>
</dbReference>
<feature type="transmembrane region" description="Helical" evidence="8">
    <location>
        <begin position="310"/>
        <end position="331"/>
    </location>
</feature>
<evidence type="ECO:0000256" key="3">
    <source>
        <dbReference type="ARBA" id="ARBA00022448"/>
    </source>
</evidence>
<evidence type="ECO:0000313" key="9">
    <source>
        <dbReference type="EMBL" id="MBC5657169.1"/>
    </source>
</evidence>
<evidence type="ECO:0000256" key="8">
    <source>
        <dbReference type="RuleBase" id="RU363064"/>
    </source>
</evidence>
<keyword evidence="3 8" id="KW-0813">Transport</keyword>
<evidence type="ECO:0000256" key="2">
    <source>
        <dbReference type="ARBA" id="ARBA00009261"/>
    </source>
</evidence>
<keyword evidence="4 8" id="KW-1003">Cell membrane</keyword>
<gene>
    <name evidence="9" type="ORF">H8S19_08890</name>
</gene>
<feature type="transmembrane region" description="Helical" evidence="8">
    <location>
        <begin position="395"/>
        <end position="413"/>
    </location>
</feature>